<dbReference type="InterPro" id="IPR004450">
    <property type="entry name" value="Thr_synthase-like"/>
</dbReference>
<evidence type="ECO:0000313" key="10">
    <source>
        <dbReference type="Proteomes" id="UP000292385"/>
    </source>
</evidence>
<evidence type="ECO:0000313" key="11">
    <source>
        <dbReference type="Proteomes" id="UP000294225"/>
    </source>
</evidence>
<dbReference type="SUPFAM" id="SSF53686">
    <property type="entry name" value="Tryptophan synthase beta subunit-like PLP-dependent enzymes"/>
    <property type="match status" value="1"/>
</dbReference>
<evidence type="ECO:0000256" key="3">
    <source>
        <dbReference type="ARBA" id="ARBA00022898"/>
    </source>
</evidence>
<dbReference type="InterPro" id="IPR001926">
    <property type="entry name" value="TrpB-like_PALP"/>
</dbReference>
<proteinExistence type="inferred from homology"/>
<dbReference type="InterPro" id="IPR050147">
    <property type="entry name" value="Ser/Thr_Dehydratase"/>
</dbReference>
<dbReference type="Pfam" id="PF00291">
    <property type="entry name" value="PALP"/>
    <property type="match status" value="1"/>
</dbReference>
<keyword evidence="4 9" id="KW-0456">Lyase</keyword>
<comment type="cofactor">
    <cofactor evidence="1 6">
        <name>pyridoxal 5'-phosphate</name>
        <dbReference type="ChEBI" id="CHEBI:597326"/>
    </cofactor>
</comment>
<dbReference type="Proteomes" id="UP000294225">
    <property type="component" value="Unassembled WGS sequence"/>
</dbReference>
<evidence type="ECO:0000313" key="8">
    <source>
        <dbReference type="EMBL" id="TCC27739.1"/>
    </source>
</evidence>
<evidence type="ECO:0000313" key="9">
    <source>
        <dbReference type="EMBL" id="TCC35398.1"/>
    </source>
</evidence>
<evidence type="ECO:0000256" key="1">
    <source>
        <dbReference type="ARBA" id="ARBA00001933"/>
    </source>
</evidence>
<dbReference type="EMBL" id="SJKC01000003">
    <property type="protein sequence ID" value="TCC35398.1"/>
    <property type="molecule type" value="Genomic_DNA"/>
</dbReference>
<dbReference type="GO" id="GO:0006565">
    <property type="term" value="P:L-serine catabolic process"/>
    <property type="evidence" value="ECO:0007669"/>
    <property type="project" value="TreeGrafter"/>
</dbReference>
<dbReference type="CDD" id="cd01563">
    <property type="entry name" value="Thr-synth_1"/>
    <property type="match status" value="1"/>
</dbReference>
<dbReference type="RefSeq" id="WP_131460420.1">
    <property type="nucleotide sequence ID" value="NZ_SJJY01000001.1"/>
</dbReference>
<evidence type="ECO:0000256" key="6">
    <source>
        <dbReference type="PIRSR" id="PIRSR604450-51"/>
    </source>
</evidence>
<dbReference type="NCBIfam" id="TIGR00260">
    <property type="entry name" value="thrC"/>
    <property type="match status" value="1"/>
</dbReference>
<evidence type="ECO:0000256" key="5">
    <source>
        <dbReference type="NCBIfam" id="TIGR00260"/>
    </source>
</evidence>
<keyword evidence="10" id="KW-1185">Reference proteome</keyword>
<dbReference type="EC" id="4.2.3.1" evidence="5"/>
<gene>
    <name evidence="8" type="ORF">E0H58_07305</name>
    <name evidence="9" type="ORF">E0H92_21825</name>
</gene>
<dbReference type="AlphaFoldDB" id="A0A4R0IV80"/>
<sequence length="420" mass="44527">MSLTAATHTIREGAFGNGTHLSCRACGAKSPLGPFYACMECFGPLEVGYEYPTITREQIEAGPKNIWRYQPLLPVPVDVASFPNTEPGYTRLVDAQNLARELGLKKLWVKDDSGNPTHSFKDRVVASALSATRELGMKVFACPSTGNLANAVAAAAARAGIRSVVFIPKDLERPKIITTAVYGGTLVAVDGNYDDVNKLASEIAGEEEGWAFVNVNVRPYYSEGSKTLAFEIAEQLGWRIPQQVVIPVASGSQLTKIDKGFTELGKLGLVDATDYKIYGAQATGCSPVAQAFRDGHDVVKPVKPDTIAKSLAIGNPADGPYVLDVARRTGGAIEDVSDEEVVEGIQLLARTEGIFAETAGGVTVATLKKLIATGQLDPEAETVIINSGDGLKTLDAVADRVGPKVTIPASYDAFVKAGLQ</sequence>
<accession>A0A4R0IV80</accession>
<feature type="modified residue" description="N6-(pyridoxal phosphate)lysine" evidence="6">
    <location>
        <position position="121"/>
    </location>
</feature>
<dbReference type="GO" id="GO:0004794">
    <property type="term" value="F:threonine deaminase activity"/>
    <property type="evidence" value="ECO:0007669"/>
    <property type="project" value="TreeGrafter"/>
</dbReference>
<comment type="similarity">
    <text evidence="2">Belongs to the threonine synthase family.</text>
</comment>
<protein>
    <recommendedName>
        <fullName evidence="5">Threonine synthase</fullName>
        <ecNumber evidence="5">4.2.3.1</ecNumber>
    </recommendedName>
</protein>
<organism evidence="9 11">
    <name type="scientific">Kribbella speibonae</name>
    <dbReference type="NCBI Taxonomy" id="1572660"/>
    <lineage>
        <taxon>Bacteria</taxon>
        <taxon>Bacillati</taxon>
        <taxon>Actinomycetota</taxon>
        <taxon>Actinomycetes</taxon>
        <taxon>Propionibacteriales</taxon>
        <taxon>Kribbellaceae</taxon>
        <taxon>Kribbella</taxon>
    </lineage>
</organism>
<evidence type="ECO:0000256" key="4">
    <source>
        <dbReference type="ARBA" id="ARBA00023239"/>
    </source>
</evidence>
<reference evidence="10 11" key="1">
    <citation type="submission" date="2019-02" db="EMBL/GenBank/DDBJ databases">
        <title>Kribbella capetownensis sp. nov. and Kribbella speibonae sp. nov., isolated from soil.</title>
        <authorList>
            <person name="Curtis S.M."/>
            <person name="Norton I."/>
            <person name="Everest G.J."/>
            <person name="Meyers P.R."/>
        </authorList>
    </citation>
    <scope>NUCLEOTIDE SEQUENCE [LARGE SCALE GENOMIC DNA]</scope>
    <source>
        <strain evidence="8 10">SK5</strain>
        <strain evidence="9 11">YM55</strain>
    </source>
</reference>
<keyword evidence="3 6" id="KW-0663">Pyridoxal phosphate</keyword>
<evidence type="ECO:0000256" key="2">
    <source>
        <dbReference type="ARBA" id="ARBA00005517"/>
    </source>
</evidence>
<evidence type="ECO:0000259" key="7">
    <source>
        <dbReference type="Pfam" id="PF00291"/>
    </source>
</evidence>
<comment type="caution">
    <text evidence="9">The sequence shown here is derived from an EMBL/GenBank/DDBJ whole genome shotgun (WGS) entry which is preliminary data.</text>
</comment>
<dbReference type="InterPro" id="IPR036052">
    <property type="entry name" value="TrpB-like_PALP_sf"/>
</dbReference>
<dbReference type="PANTHER" id="PTHR48078">
    <property type="entry name" value="THREONINE DEHYDRATASE, MITOCHONDRIAL-RELATED"/>
    <property type="match status" value="1"/>
</dbReference>
<dbReference type="GO" id="GO:0006567">
    <property type="term" value="P:L-threonine catabolic process"/>
    <property type="evidence" value="ECO:0007669"/>
    <property type="project" value="TreeGrafter"/>
</dbReference>
<dbReference type="Gene3D" id="3.40.50.1100">
    <property type="match status" value="2"/>
</dbReference>
<name>A0A4R0IV80_9ACTN</name>
<dbReference type="GO" id="GO:0009088">
    <property type="term" value="P:threonine biosynthetic process"/>
    <property type="evidence" value="ECO:0007669"/>
    <property type="project" value="UniProtKB-UniRule"/>
</dbReference>
<dbReference type="PANTHER" id="PTHR48078:SF6">
    <property type="entry name" value="L-THREONINE DEHYDRATASE CATABOLIC TDCB"/>
    <property type="match status" value="1"/>
</dbReference>
<feature type="domain" description="Tryptophan synthase beta chain-like PALP" evidence="7">
    <location>
        <begin position="87"/>
        <end position="388"/>
    </location>
</feature>
<dbReference type="GO" id="GO:0004795">
    <property type="term" value="F:threonine synthase activity"/>
    <property type="evidence" value="ECO:0007669"/>
    <property type="project" value="UniProtKB-UniRule"/>
</dbReference>
<dbReference type="GO" id="GO:0009097">
    <property type="term" value="P:isoleucine biosynthetic process"/>
    <property type="evidence" value="ECO:0007669"/>
    <property type="project" value="TreeGrafter"/>
</dbReference>
<dbReference type="EMBL" id="SJJY01000001">
    <property type="protein sequence ID" value="TCC27739.1"/>
    <property type="molecule type" value="Genomic_DNA"/>
</dbReference>
<dbReference type="Proteomes" id="UP000292385">
    <property type="component" value="Unassembled WGS sequence"/>
</dbReference>
<dbReference type="GO" id="GO:0003941">
    <property type="term" value="F:L-serine ammonia-lyase activity"/>
    <property type="evidence" value="ECO:0007669"/>
    <property type="project" value="TreeGrafter"/>
</dbReference>